<evidence type="ECO:0000313" key="2">
    <source>
        <dbReference type="EnsemblMetazoa" id="XP_008202679"/>
    </source>
</evidence>
<dbReference type="GeneID" id="100120477"/>
<dbReference type="EnsemblMetazoa" id="XM_008204457">
    <property type="protein sequence ID" value="XP_008202679"/>
    <property type="gene ID" value="LOC100120477"/>
</dbReference>
<name>A0A7M7H7K6_NASVI</name>
<accession>A0A7M7H7K6</accession>
<feature type="compositionally biased region" description="Low complexity" evidence="1">
    <location>
        <begin position="31"/>
        <end position="48"/>
    </location>
</feature>
<dbReference type="RefSeq" id="XP_008202679.1">
    <property type="nucleotide sequence ID" value="XM_008204457.4"/>
</dbReference>
<proteinExistence type="predicted"/>
<dbReference type="InParanoid" id="A0A7M7H7K6"/>
<organism evidence="2 3">
    <name type="scientific">Nasonia vitripennis</name>
    <name type="common">Parasitic wasp</name>
    <dbReference type="NCBI Taxonomy" id="7425"/>
    <lineage>
        <taxon>Eukaryota</taxon>
        <taxon>Metazoa</taxon>
        <taxon>Ecdysozoa</taxon>
        <taxon>Arthropoda</taxon>
        <taxon>Hexapoda</taxon>
        <taxon>Insecta</taxon>
        <taxon>Pterygota</taxon>
        <taxon>Neoptera</taxon>
        <taxon>Endopterygota</taxon>
        <taxon>Hymenoptera</taxon>
        <taxon>Apocrita</taxon>
        <taxon>Proctotrupomorpha</taxon>
        <taxon>Chalcidoidea</taxon>
        <taxon>Pteromalidae</taxon>
        <taxon>Pteromalinae</taxon>
        <taxon>Nasonia</taxon>
    </lineage>
</organism>
<feature type="region of interest" description="Disordered" evidence="1">
    <location>
        <begin position="28"/>
        <end position="50"/>
    </location>
</feature>
<dbReference type="OrthoDB" id="7700744at2759"/>
<sequence length="210" mass="23684">MAAQCGPFVSSSVYYGYVQPTAAPNNPEMLQQQQQQQTNNYQKQQQHNGMEVDCDAPQKNQFHQAMFAAAVEAQEQRSRKRGFDALPQDFDYEAYVVPRFKKFREGGGNKRLFHGAGDWLRASSDQRGLAQVYHEPLLRLSPAADCDMACQPATGNLKFQSAVQTRTSCGNGRCQELEDMLLMTHGCSSYHHYRDTRLCSQPGDSEEAEF</sequence>
<dbReference type="KEGG" id="nvi:100120477"/>
<protein>
    <submittedName>
        <fullName evidence="2">Uncharacterized protein</fullName>
    </submittedName>
</protein>
<reference evidence="2" key="1">
    <citation type="submission" date="2021-01" db="UniProtKB">
        <authorList>
            <consortium name="EnsemblMetazoa"/>
        </authorList>
    </citation>
    <scope>IDENTIFICATION</scope>
</reference>
<dbReference type="Proteomes" id="UP000002358">
    <property type="component" value="Chromosome 1"/>
</dbReference>
<evidence type="ECO:0000313" key="3">
    <source>
        <dbReference type="Proteomes" id="UP000002358"/>
    </source>
</evidence>
<evidence type="ECO:0000256" key="1">
    <source>
        <dbReference type="SAM" id="MobiDB-lite"/>
    </source>
</evidence>
<dbReference type="AlphaFoldDB" id="A0A7M7H7K6"/>
<keyword evidence="3" id="KW-1185">Reference proteome</keyword>